<dbReference type="AlphaFoldDB" id="A0A2V2WFK6"/>
<evidence type="ECO:0000256" key="2">
    <source>
        <dbReference type="ARBA" id="ARBA00007406"/>
    </source>
</evidence>
<dbReference type="Proteomes" id="UP000246078">
    <property type="component" value="Unassembled WGS sequence"/>
</dbReference>
<dbReference type="GO" id="GO:0000166">
    <property type="term" value="F:nucleotide binding"/>
    <property type="evidence" value="ECO:0007669"/>
    <property type="project" value="UniProtKB-KW"/>
</dbReference>
<comment type="caution">
    <text evidence="11">The sequence shown here is derived from an EMBL/GenBank/DDBJ whole genome shotgun (WGS) entry which is preliminary data.</text>
</comment>
<dbReference type="FunFam" id="3.30.360.10:FF:000010">
    <property type="entry name" value="Glyceraldehyde-3-phosphate dehydrogenase"/>
    <property type="match status" value="1"/>
</dbReference>
<keyword evidence="3" id="KW-0963">Cytoplasm</keyword>
<dbReference type="Pfam" id="PF02800">
    <property type="entry name" value="Gp_dh_C"/>
    <property type="match status" value="1"/>
</dbReference>
<dbReference type="VEuPathDB" id="TriTrypDB:TcCL_ESM10628"/>
<dbReference type="OrthoDB" id="1152826at2759"/>
<dbReference type="SUPFAM" id="SSF55347">
    <property type="entry name" value="Glyceraldehyde-3-phosphate dehydrogenase-like, C-terminal domain"/>
    <property type="match status" value="1"/>
</dbReference>
<evidence type="ECO:0000256" key="3">
    <source>
        <dbReference type="ARBA" id="ARBA00022490"/>
    </source>
</evidence>
<feature type="domain" description="Glyceraldehyde 3-phosphate dehydrogenase catalytic" evidence="10">
    <location>
        <begin position="46"/>
        <end position="203"/>
    </location>
</feature>
<reference evidence="11 12" key="1">
    <citation type="journal article" date="2018" name="Microb. Genom.">
        <title>Expanding an expanded genome: long-read sequencing of Trypanosoma cruzi.</title>
        <authorList>
            <person name="Berna L."/>
            <person name="Rodriguez M."/>
            <person name="Chiribao M.L."/>
            <person name="Parodi-Talice A."/>
            <person name="Pita S."/>
            <person name="Rijo G."/>
            <person name="Alvarez-Valin F."/>
            <person name="Robello C."/>
        </authorList>
    </citation>
    <scope>NUCLEOTIDE SEQUENCE [LARGE SCALE GENOMIC DNA]</scope>
    <source>
        <strain evidence="11 12">TCC</strain>
    </source>
</reference>
<name>A0A2V2WFK6_TRYCR</name>
<comment type="pathway">
    <text evidence="8">Carbohydrate degradation; glycolysis.</text>
</comment>
<dbReference type="VEuPathDB" id="TriTrypDB:C4B63_8g221"/>
<dbReference type="InterPro" id="IPR020831">
    <property type="entry name" value="GlycerAld/Erythrose_P_DH"/>
</dbReference>
<gene>
    <name evidence="11" type="ORF">C3747_105g144</name>
</gene>
<evidence type="ECO:0000256" key="6">
    <source>
        <dbReference type="ARBA" id="ARBA00023027"/>
    </source>
</evidence>
<dbReference type="VEuPathDB" id="TriTrypDB:TCSYLVIO_008046"/>
<dbReference type="GO" id="GO:0016620">
    <property type="term" value="F:oxidoreductase activity, acting on the aldehyde or oxo group of donors, NAD or NADP as acceptor"/>
    <property type="evidence" value="ECO:0007669"/>
    <property type="project" value="InterPro"/>
</dbReference>
<dbReference type="VEuPathDB" id="TriTrypDB:C3747_105g144"/>
<dbReference type="VEuPathDB" id="TriTrypDB:ECC02_008479"/>
<feature type="compositionally biased region" description="Basic residues" evidence="9">
    <location>
        <begin position="10"/>
        <end position="26"/>
    </location>
</feature>
<feature type="region of interest" description="Disordered" evidence="9">
    <location>
        <begin position="1"/>
        <end position="26"/>
    </location>
</feature>
<organism evidence="11 12">
    <name type="scientific">Trypanosoma cruzi</name>
    <dbReference type="NCBI Taxonomy" id="5693"/>
    <lineage>
        <taxon>Eukaryota</taxon>
        <taxon>Discoba</taxon>
        <taxon>Euglenozoa</taxon>
        <taxon>Kinetoplastea</taxon>
        <taxon>Metakinetoplastina</taxon>
        <taxon>Trypanosomatida</taxon>
        <taxon>Trypanosomatidae</taxon>
        <taxon>Trypanosoma</taxon>
        <taxon>Schizotrypanum</taxon>
    </lineage>
</organism>
<dbReference type="PANTHER" id="PTHR10836:SF76">
    <property type="entry name" value="GLYCERALDEHYDE-3-PHOSPHATE DEHYDROGENASE-RELATED"/>
    <property type="match status" value="1"/>
</dbReference>
<dbReference type="EMBL" id="PRFC01000105">
    <property type="protein sequence ID" value="PWV07115.1"/>
    <property type="molecule type" value="Genomic_DNA"/>
</dbReference>
<evidence type="ECO:0000313" key="12">
    <source>
        <dbReference type="Proteomes" id="UP000246078"/>
    </source>
</evidence>
<dbReference type="GO" id="GO:0005737">
    <property type="term" value="C:cytoplasm"/>
    <property type="evidence" value="ECO:0007669"/>
    <property type="project" value="UniProtKB-SubCell"/>
</dbReference>
<dbReference type="VEuPathDB" id="TriTrypDB:Tc_MARK_950"/>
<keyword evidence="4" id="KW-0547">Nucleotide-binding</keyword>
<evidence type="ECO:0000256" key="9">
    <source>
        <dbReference type="SAM" id="MobiDB-lite"/>
    </source>
</evidence>
<evidence type="ECO:0000256" key="5">
    <source>
        <dbReference type="ARBA" id="ARBA00023002"/>
    </source>
</evidence>
<accession>A0A2V2WFK6</accession>
<dbReference type="Gene3D" id="3.40.50.720">
    <property type="entry name" value="NAD(P)-binding Rossmann-like Domain"/>
    <property type="match status" value="1"/>
</dbReference>
<sequence length="223" mass="23561">MGPPAGTPRPARKNRHDRPAGGRHAHAFRGCERHDLQGTANRLQRLAPPAKIPHEKFGAVEGLMATARATMASQQTADGASLKEWHGGRGAARKIVPSVTGATKTAGKGIPALNGRLTGMAFRVPTPNVSVVDFTARLEKPAAYEQLRAATDAASEGKLKSFLGHTEDEAVSTDMGGVALTSVFAVKAGISLNDRFVKLASWYGNETGYSHKVLDLVAHISAH</sequence>
<dbReference type="VEuPathDB" id="TriTrypDB:TcCLB.506409.240"/>
<evidence type="ECO:0000256" key="7">
    <source>
        <dbReference type="ARBA" id="ARBA00023152"/>
    </source>
</evidence>
<dbReference type="GO" id="GO:0006096">
    <property type="term" value="P:glycolytic process"/>
    <property type="evidence" value="ECO:0007669"/>
    <property type="project" value="UniProtKB-KW"/>
</dbReference>
<protein>
    <submittedName>
        <fullName evidence="11">Putative glyceraldehyde 3-phosphate dehydrogenase, C-terminal domain</fullName>
    </submittedName>
</protein>
<dbReference type="PANTHER" id="PTHR10836">
    <property type="entry name" value="GLYCERALDEHYDE 3-PHOSPHATE DEHYDROGENASE"/>
    <property type="match status" value="1"/>
</dbReference>
<comment type="subcellular location">
    <subcellularLocation>
        <location evidence="1">Cytoplasm</location>
    </subcellularLocation>
</comment>
<evidence type="ECO:0000313" key="11">
    <source>
        <dbReference type="EMBL" id="PWV07115.1"/>
    </source>
</evidence>
<dbReference type="VEuPathDB" id="TriTrypDB:TCDM_07514"/>
<keyword evidence="6" id="KW-0520">NAD</keyword>
<dbReference type="SMR" id="A0A2V2WFK6"/>
<evidence type="ECO:0000256" key="4">
    <source>
        <dbReference type="ARBA" id="ARBA00022741"/>
    </source>
</evidence>
<comment type="similarity">
    <text evidence="2">Belongs to the glyceraldehyde-3-phosphate dehydrogenase family.</text>
</comment>
<proteinExistence type="inferred from homology"/>
<dbReference type="VEuPathDB" id="TriTrypDB:TcBrA4_0098650"/>
<dbReference type="OMA" id="WRDSCRA"/>
<dbReference type="Gene3D" id="3.30.360.10">
    <property type="entry name" value="Dihydrodipicolinate Reductase, domain 2"/>
    <property type="match status" value="1"/>
</dbReference>
<evidence type="ECO:0000256" key="1">
    <source>
        <dbReference type="ARBA" id="ARBA00004496"/>
    </source>
</evidence>
<dbReference type="InterPro" id="IPR020829">
    <property type="entry name" value="GlycerAld_3-P_DH_cat"/>
</dbReference>
<evidence type="ECO:0000256" key="8">
    <source>
        <dbReference type="ARBA" id="ARBA00060517"/>
    </source>
</evidence>
<keyword evidence="5" id="KW-0560">Oxidoreductase</keyword>
<keyword evidence="7" id="KW-0324">Glycolysis</keyword>
<evidence type="ECO:0000259" key="10">
    <source>
        <dbReference type="Pfam" id="PF02800"/>
    </source>
</evidence>